<evidence type="ECO:0000313" key="8">
    <source>
        <dbReference type="EMBL" id="KAJ5225025.1"/>
    </source>
</evidence>
<evidence type="ECO:0000256" key="4">
    <source>
        <dbReference type="ARBA" id="ARBA00022946"/>
    </source>
</evidence>
<evidence type="ECO:0000256" key="3">
    <source>
        <dbReference type="ARBA" id="ARBA00016197"/>
    </source>
</evidence>
<dbReference type="OrthoDB" id="2831558at2759"/>
<gene>
    <name evidence="8" type="ORF">N7468_006250</name>
</gene>
<evidence type="ECO:0000256" key="2">
    <source>
        <dbReference type="ARBA" id="ARBA00005543"/>
    </source>
</evidence>
<dbReference type="Proteomes" id="UP001150941">
    <property type="component" value="Unassembled WGS sequence"/>
</dbReference>
<dbReference type="SUPFAM" id="SSF56112">
    <property type="entry name" value="Protein kinase-like (PK-like)"/>
    <property type="match status" value="1"/>
</dbReference>
<accession>A0A9W9NRY3</accession>
<dbReference type="RefSeq" id="XP_058328436.1">
    <property type="nucleotide sequence ID" value="XM_058475546.1"/>
</dbReference>
<dbReference type="InterPro" id="IPR051035">
    <property type="entry name" value="Mito_inheritance_9"/>
</dbReference>
<comment type="subcellular location">
    <subcellularLocation>
        <location evidence="1">Mitochondrion</location>
    </subcellularLocation>
</comment>
<dbReference type="PANTHER" id="PTHR36091:SF1">
    <property type="entry name" value="ALTERED INHERITANCE OF MITOCHONDRIA PROTEIN 9, MITOCHONDRIAL"/>
    <property type="match status" value="1"/>
</dbReference>
<evidence type="ECO:0000256" key="5">
    <source>
        <dbReference type="ARBA" id="ARBA00023128"/>
    </source>
</evidence>
<name>A0A9W9NRY3_9EURO</name>
<proteinExistence type="inferred from homology"/>
<sequence>MEQATVHEFDPYSYTSGRWLRNDKRERQRRRIDFHFDELCRKIVGLSDGKRSIKNCEKKEGGFNRVFIFTMDDGSRVVARLPFTLAGPARLATASEVATIQYLQRKTSVPIPKILAWSDDAANSVGSEYIIMEHAAGIQLQQKWPNMSGDQKVQCIDAIYRKLREVVDIEFPAYGSLYLSTSLLGSSSRLPLEGGFCIGPHCGKRYWDCGDGRYYQCTIPNQGPWLTLSTFSDGLIDAGLSRIPPRDSLCSDQPPYQGSIETHLDLLERGRTVLDAMSADGQVQDAAVPTLFHPDLHKRNIFVSDNDPSIITGIIDWQSSSIEPAFWYSDEVPDFATYSPPAQGVDDSELCTKAYEVCTQFLTPKLARPRLMDEGMFRPFRYCYRTWKDGAVAFRHELIETCKDWEALGFANSCPFSLPTPEDMALHRKEYRCFEAAQNLKRDLSSLLDSASDGWVPPENWEVAKTENKAMFKGMLQAVLTNKDPDDGEPIRDERDLRAIWPFDLPKV</sequence>
<evidence type="ECO:0000256" key="1">
    <source>
        <dbReference type="ARBA" id="ARBA00004173"/>
    </source>
</evidence>
<dbReference type="InterPro" id="IPR002575">
    <property type="entry name" value="Aminoglycoside_PTrfase"/>
</dbReference>
<dbReference type="AlphaFoldDB" id="A0A9W9NRY3"/>
<dbReference type="Gene3D" id="3.30.200.20">
    <property type="entry name" value="Phosphorylase Kinase, domain 1"/>
    <property type="match status" value="1"/>
</dbReference>
<organism evidence="8 9">
    <name type="scientific">Penicillium chermesinum</name>
    <dbReference type="NCBI Taxonomy" id="63820"/>
    <lineage>
        <taxon>Eukaryota</taxon>
        <taxon>Fungi</taxon>
        <taxon>Dikarya</taxon>
        <taxon>Ascomycota</taxon>
        <taxon>Pezizomycotina</taxon>
        <taxon>Eurotiomycetes</taxon>
        <taxon>Eurotiomycetidae</taxon>
        <taxon>Eurotiales</taxon>
        <taxon>Aspergillaceae</taxon>
        <taxon>Penicillium</taxon>
    </lineage>
</organism>
<dbReference type="GeneID" id="83202849"/>
<dbReference type="EMBL" id="JAPQKS010000005">
    <property type="protein sequence ID" value="KAJ5225025.1"/>
    <property type="molecule type" value="Genomic_DNA"/>
</dbReference>
<dbReference type="Gene3D" id="3.90.1200.10">
    <property type="match status" value="1"/>
</dbReference>
<keyword evidence="9" id="KW-1185">Reference proteome</keyword>
<dbReference type="PANTHER" id="PTHR36091">
    <property type="entry name" value="ALTERED INHERITANCE OF MITOCHONDRIA PROTEIN 9, MITOCHONDRIAL"/>
    <property type="match status" value="1"/>
</dbReference>
<reference evidence="8" key="1">
    <citation type="submission" date="2022-11" db="EMBL/GenBank/DDBJ databases">
        <authorList>
            <person name="Petersen C."/>
        </authorList>
    </citation>
    <scope>NUCLEOTIDE SEQUENCE</scope>
    <source>
        <strain evidence="8">IBT 19713</strain>
    </source>
</reference>
<dbReference type="GO" id="GO:0005739">
    <property type="term" value="C:mitochondrion"/>
    <property type="evidence" value="ECO:0007669"/>
    <property type="project" value="UniProtKB-SubCell"/>
</dbReference>
<keyword evidence="4" id="KW-0809">Transit peptide</keyword>
<feature type="domain" description="Aminoglycoside phosphotransferase" evidence="7">
    <location>
        <begin position="283"/>
        <end position="325"/>
    </location>
</feature>
<evidence type="ECO:0000256" key="6">
    <source>
        <dbReference type="ARBA" id="ARBA00031849"/>
    </source>
</evidence>
<reference evidence="8" key="2">
    <citation type="journal article" date="2023" name="IMA Fungus">
        <title>Comparative genomic study of the Penicillium genus elucidates a diverse pangenome and 15 lateral gene transfer events.</title>
        <authorList>
            <person name="Petersen C."/>
            <person name="Sorensen T."/>
            <person name="Nielsen M.R."/>
            <person name="Sondergaard T.E."/>
            <person name="Sorensen J.L."/>
            <person name="Fitzpatrick D.A."/>
            <person name="Frisvad J.C."/>
            <person name="Nielsen K.L."/>
        </authorList>
    </citation>
    <scope>NUCLEOTIDE SEQUENCE</scope>
    <source>
        <strain evidence="8">IBT 19713</strain>
    </source>
</reference>
<keyword evidence="5" id="KW-0496">Mitochondrion</keyword>
<evidence type="ECO:0000313" key="9">
    <source>
        <dbReference type="Proteomes" id="UP001150941"/>
    </source>
</evidence>
<comment type="similarity">
    <text evidence="2">Belongs to the AIM9 family.</text>
</comment>
<protein>
    <recommendedName>
        <fullName evidence="3">Altered inheritance of mitochondria protein 9, mitochondrial</fullName>
    </recommendedName>
    <alternativeName>
        <fullName evidence="6">Found in mitochondrial proteome protein 29</fullName>
    </alternativeName>
</protein>
<dbReference type="InterPro" id="IPR011009">
    <property type="entry name" value="Kinase-like_dom_sf"/>
</dbReference>
<evidence type="ECO:0000259" key="7">
    <source>
        <dbReference type="Pfam" id="PF01636"/>
    </source>
</evidence>
<dbReference type="Pfam" id="PF01636">
    <property type="entry name" value="APH"/>
    <property type="match status" value="1"/>
</dbReference>
<comment type="caution">
    <text evidence="8">The sequence shown here is derived from an EMBL/GenBank/DDBJ whole genome shotgun (WGS) entry which is preliminary data.</text>
</comment>